<reference evidence="2 3" key="1">
    <citation type="submission" date="2019-08" db="EMBL/GenBank/DDBJ databases">
        <title>In-depth cultivation of the pig gut microbiome towards novel bacterial diversity and tailored functional studies.</title>
        <authorList>
            <person name="Wylensek D."/>
            <person name="Hitch T.C.A."/>
            <person name="Clavel T."/>
        </authorList>
    </citation>
    <scope>NUCLEOTIDE SEQUENCE [LARGE SCALE GENOMIC DNA]</scope>
    <source>
        <strain evidence="2 3">LKV-178-WT-2G</strain>
    </source>
</reference>
<keyword evidence="3" id="KW-1185">Reference proteome</keyword>
<accession>A0A7X2T3R4</accession>
<evidence type="ECO:0000313" key="3">
    <source>
        <dbReference type="Proteomes" id="UP000470082"/>
    </source>
</evidence>
<organism evidence="2 3">
    <name type="scientific">Floccifex porci</name>
    <dbReference type="NCBI Taxonomy" id="2606629"/>
    <lineage>
        <taxon>Bacteria</taxon>
        <taxon>Bacillati</taxon>
        <taxon>Bacillota</taxon>
        <taxon>Erysipelotrichia</taxon>
        <taxon>Erysipelotrichales</taxon>
        <taxon>Erysipelotrichaceae</taxon>
        <taxon>Floccifex</taxon>
    </lineage>
</organism>
<dbReference type="Proteomes" id="UP000470082">
    <property type="component" value="Unassembled WGS sequence"/>
</dbReference>
<dbReference type="InterPro" id="IPR022002">
    <property type="entry name" value="ChsH2_Znr"/>
</dbReference>
<dbReference type="Gene3D" id="6.10.30.10">
    <property type="match status" value="1"/>
</dbReference>
<dbReference type="RefSeq" id="WP_154459433.1">
    <property type="nucleotide sequence ID" value="NZ_VUMM01000002.1"/>
</dbReference>
<evidence type="ECO:0000259" key="1">
    <source>
        <dbReference type="Pfam" id="PF12172"/>
    </source>
</evidence>
<proteinExistence type="predicted"/>
<dbReference type="AlphaFoldDB" id="A0A7X2T3R4"/>
<gene>
    <name evidence="2" type="ORF">FYJ50_02340</name>
</gene>
<dbReference type="Pfam" id="PF12172">
    <property type="entry name" value="zf-ChsH2"/>
    <property type="match status" value="1"/>
</dbReference>
<protein>
    <recommendedName>
        <fullName evidence="1">ChsH2 rubredoxin-like zinc ribbon domain-containing protein</fullName>
    </recommendedName>
</protein>
<evidence type="ECO:0000313" key="2">
    <source>
        <dbReference type="EMBL" id="MSS00966.1"/>
    </source>
</evidence>
<comment type="caution">
    <text evidence="2">The sequence shown here is derived from an EMBL/GenBank/DDBJ whole genome shotgun (WGS) entry which is preliminary data.</text>
</comment>
<dbReference type="PANTHER" id="PTHR34075">
    <property type="entry name" value="BLR3430 PROTEIN"/>
    <property type="match status" value="1"/>
</dbReference>
<dbReference type="PANTHER" id="PTHR34075:SF5">
    <property type="entry name" value="BLR3430 PROTEIN"/>
    <property type="match status" value="1"/>
</dbReference>
<dbReference type="EMBL" id="VUMM01000002">
    <property type="protein sequence ID" value="MSS00966.1"/>
    <property type="molecule type" value="Genomic_DNA"/>
</dbReference>
<dbReference type="InterPro" id="IPR052513">
    <property type="entry name" value="Thioester_dehydratase-like"/>
</dbReference>
<name>A0A7X2T3R4_9FIRM</name>
<dbReference type="SUPFAM" id="SSF50249">
    <property type="entry name" value="Nucleic acid-binding proteins"/>
    <property type="match status" value="1"/>
</dbReference>
<sequence length="139" mass="15743">MAIRLEKVVEKFYTSLEEGKILGRKCPDCGNVEFPPVYACNKCGSYETEWVEISGKAKLHSIVLPAALSTKPEYKKMKKFCYGEIELEEGSRFNGVVLGISKKNREELSKKLPLNVHAKIMDRDIGVKTVVFEIDEDQL</sequence>
<feature type="domain" description="ChsH2 rubredoxin-like zinc ribbon" evidence="1">
    <location>
        <begin position="16"/>
        <end position="45"/>
    </location>
</feature>
<dbReference type="InterPro" id="IPR012340">
    <property type="entry name" value="NA-bd_OB-fold"/>
</dbReference>